<dbReference type="Proteomes" id="UP001221757">
    <property type="component" value="Unassembled WGS sequence"/>
</dbReference>
<keyword evidence="2" id="KW-1185">Reference proteome</keyword>
<proteinExistence type="predicted"/>
<dbReference type="EMBL" id="JARKIE010000039">
    <property type="protein sequence ID" value="KAJ7695141.1"/>
    <property type="molecule type" value="Genomic_DNA"/>
</dbReference>
<evidence type="ECO:0000313" key="2">
    <source>
        <dbReference type="Proteomes" id="UP001221757"/>
    </source>
</evidence>
<name>A0AAD7DP21_MYCRO</name>
<comment type="caution">
    <text evidence="1">The sequence shown here is derived from an EMBL/GenBank/DDBJ whole genome shotgun (WGS) entry which is preliminary data.</text>
</comment>
<accession>A0AAD7DP21</accession>
<evidence type="ECO:0000313" key="1">
    <source>
        <dbReference type="EMBL" id="KAJ7695141.1"/>
    </source>
</evidence>
<dbReference type="Gene3D" id="3.30.559.10">
    <property type="entry name" value="Chloramphenicol acetyltransferase-like domain"/>
    <property type="match status" value="1"/>
</dbReference>
<organism evidence="1 2">
    <name type="scientific">Mycena rosella</name>
    <name type="common">Pink bonnet</name>
    <name type="synonym">Agaricus rosellus</name>
    <dbReference type="NCBI Taxonomy" id="1033263"/>
    <lineage>
        <taxon>Eukaryota</taxon>
        <taxon>Fungi</taxon>
        <taxon>Dikarya</taxon>
        <taxon>Basidiomycota</taxon>
        <taxon>Agaricomycotina</taxon>
        <taxon>Agaricomycetes</taxon>
        <taxon>Agaricomycetidae</taxon>
        <taxon>Agaricales</taxon>
        <taxon>Marasmiineae</taxon>
        <taxon>Mycenaceae</taxon>
        <taxon>Mycena</taxon>
    </lineage>
</organism>
<dbReference type="AlphaFoldDB" id="A0AAD7DP21"/>
<reference evidence="1" key="1">
    <citation type="submission" date="2023-03" db="EMBL/GenBank/DDBJ databases">
        <title>Massive genome expansion in bonnet fungi (Mycena s.s.) driven by repeated elements and novel gene families across ecological guilds.</title>
        <authorList>
            <consortium name="Lawrence Berkeley National Laboratory"/>
            <person name="Harder C.B."/>
            <person name="Miyauchi S."/>
            <person name="Viragh M."/>
            <person name="Kuo A."/>
            <person name="Thoen E."/>
            <person name="Andreopoulos B."/>
            <person name="Lu D."/>
            <person name="Skrede I."/>
            <person name="Drula E."/>
            <person name="Henrissat B."/>
            <person name="Morin E."/>
            <person name="Kohler A."/>
            <person name="Barry K."/>
            <person name="LaButti K."/>
            <person name="Morin E."/>
            <person name="Salamov A."/>
            <person name="Lipzen A."/>
            <person name="Mereny Z."/>
            <person name="Hegedus B."/>
            <person name="Baldrian P."/>
            <person name="Stursova M."/>
            <person name="Weitz H."/>
            <person name="Taylor A."/>
            <person name="Grigoriev I.V."/>
            <person name="Nagy L.G."/>
            <person name="Martin F."/>
            <person name="Kauserud H."/>
        </authorList>
    </citation>
    <scope>NUCLEOTIDE SEQUENCE</scope>
    <source>
        <strain evidence="1">CBHHK067</strain>
    </source>
</reference>
<dbReference type="InterPro" id="IPR023213">
    <property type="entry name" value="CAT-like_dom_sf"/>
</dbReference>
<gene>
    <name evidence="1" type="ORF">B0H17DRAFT_1131633</name>
</gene>
<sequence length="434" mass="48323">MAFAGETHTVWVNPRVTAAMDNLFPIPLTGMDRVNFEILMTITLPRPLDEKRLVKALQDALKLYPHASGRLSTTKDGDWTVRLFTSTKDFPINIVLTKDWNGEEGVPITFANTNDPLDHYKYPAEIPPHISNPITTDVSGTSDPAWDEPLVSIKATETSSCSSTTQLYQGKQLPFGAPTYEKFWTAPPEEHLDNPHTEDFVSRYLQHLRVLYTIQEWVSMVGEVMANTVQVNLLFAAPQIKQLRAIADLWPGHATPASGQDAVFAYLITTLNQCFEVPITRVSSMLSYRGVKNPANLKPDDWRVPGPLALGNTIFQAFTTSTSSVWSQFPTLYGCANLTSRRNTSSGPATAPLSSTRCPTWSDLGLSFTGRSPDMPSFSSHEGDYWMFLRVPTVVRDKFLATIVEDFNSPGFPQNLIRREKLVHAKLGSAKSRL</sequence>
<protein>
    <submittedName>
        <fullName evidence="1">Uncharacterized protein</fullName>
    </submittedName>
</protein>